<dbReference type="GO" id="GO:0046872">
    <property type="term" value="F:metal ion binding"/>
    <property type="evidence" value="ECO:0007669"/>
    <property type="project" value="UniProtKB-KW"/>
</dbReference>
<reference evidence="5" key="2">
    <citation type="submission" date="2025-09" db="UniProtKB">
        <authorList>
            <consortium name="Ensembl"/>
        </authorList>
    </citation>
    <scope>IDENTIFICATION</scope>
</reference>
<dbReference type="GO" id="GO:0034440">
    <property type="term" value="P:lipid oxidation"/>
    <property type="evidence" value="ECO:0007669"/>
    <property type="project" value="InterPro"/>
</dbReference>
<evidence type="ECO:0000259" key="4">
    <source>
        <dbReference type="PROSITE" id="PS51393"/>
    </source>
</evidence>
<dbReference type="AlphaFoldDB" id="A0A8C3CGN5"/>
<accession>A0A8C3CGN5</accession>
<keyword evidence="3" id="KW-0560">Oxidoreductase</keyword>
<keyword evidence="1" id="KW-0479">Metal-binding</keyword>
<dbReference type="InterPro" id="IPR013819">
    <property type="entry name" value="LipOase_C"/>
</dbReference>
<sequence length="152" mass="16538">MGCWGGALGAVGCCGCSEPHGCCRDRGCRGCCGCPEFELGAFMPNLPAAMRRPPPRSKAPLSEADFLGALPAVNTTCITLGVLWVLRNEPLDMRPLGSYPEEHFTEEAPRRLLGAFQRRLARISRRVQRRNAALPLPYPYLDPAAIENSIAI</sequence>
<organism evidence="5 6">
    <name type="scientific">Cairina moschata</name>
    <name type="common">Muscovy duck</name>
    <dbReference type="NCBI Taxonomy" id="8855"/>
    <lineage>
        <taxon>Eukaryota</taxon>
        <taxon>Metazoa</taxon>
        <taxon>Chordata</taxon>
        <taxon>Craniata</taxon>
        <taxon>Vertebrata</taxon>
        <taxon>Euteleostomi</taxon>
        <taxon>Archelosauria</taxon>
        <taxon>Archosauria</taxon>
        <taxon>Dinosauria</taxon>
        <taxon>Saurischia</taxon>
        <taxon>Theropoda</taxon>
        <taxon>Coelurosauria</taxon>
        <taxon>Aves</taxon>
        <taxon>Neognathae</taxon>
        <taxon>Galloanserae</taxon>
        <taxon>Anseriformes</taxon>
        <taxon>Anatidae</taxon>
        <taxon>Anatinae</taxon>
        <taxon>Cairina</taxon>
    </lineage>
</organism>
<keyword evidence="2" id="KW-0223">Dioxygenase</keyword>
<evidence type="ECO:0000256" key="1">
    <source>
        <dbReference type="ARBA" id="ARBA00022723"/>
    </source>
</evidence>
<proteinExistence type="predicted"/>
<dbReference type="InterPro" id="IPR036226">
    <property type="entry name" value="LipOase_C_sf"/>
</dbReference>
<reference evidence="5" key="1">
    <citation type="submission" date="2025-08" db="UniProtKB">
        <authorList>
            <consortium name="Ensembl"/>
        </authorList>
    </citation>
    <scope>IDENTIFICATION</scope>
</reference>
<dbReference type="PANTHER" id="PTHR11771">
    <property type="entry name" value="LIPOXYGENASE"/>
    <property type="match status" value="1"/>
</dbReference>
<evidence type="ECO:0000256" key="3">
    <source>
        <dbReference type="ARBA" id="ARBA00023002"/>
    </source>
</evidence>
<dbReference type="Gene3D" id="1.20.245.10">
    <property type="entry name" value="Lipoxygenase-1, Domain 5"/>
    <property type="match status" value="1"/>
</dbReference>
<protein>
    <recommendedName>
        <fullName evidence="4">Lipoxygenase domain-containing protein</fullName>
    </recommendedName>
</protein>
<evidence type="ECO:0000313" key="5">
    <source>
        <dbReference type="Ensembl" id="ENSCMMP00000020429.1"/>
    </source>
</evidence>
<dbReference type="InterPro" id="IPR000907">
    <property type="entry name" value="LipOase"/>
</dbReference>
<evidence type="ECO:0000313" key="6">
    <source>
        <dbReference type="Proteomes" id="UP000694556"/>
    </source>
</evidence>
<feature type="domain" description="Lipoxygenase" evidence="4">
    <location>
        <begin position="35"/>
        <end position="152"/>
    </location>
</feature>
<name>A0A8C3CGN5_CAIMO</name>
<dbReference type="GO" id="GO:0016702">
    <property type="term" value="F:oxidoreductase activity, acting on single donors with incorporation of molecular oxygen, incorporation of two atoms of oxygen"/>
    <property type="evidence" value="ECO:0007669"/>
    <property type="project" value="InterPro"/>
</dbReference>
<keyword evidence="6" id="KW-1185">Reference proteome</keyword>
<evidence type="ECO:0000256" key="2">
    <source>
        <dbReference type="ARBA" id="ARBA00022964"/>
    </source>
</evidence>
<dbReference type="Ensembl" id="ENSCMMT00000022409.1">
    <property type="protein sequence ID" value="ENSCMMP00000020429.1"/>
    <property type="gene ID" value="ENSCMMG00000012857.1"/>
</dbReference>
<dbReference type="PROSITE" id="PS51393">
    <property type="entry name" value="LIPOXYGENASE_3"/>
    <property type="match status" value="1"/>
</dbReference>
<dbReference type="SUPFAM" id="SSF48484">
    <property type="entry name" value="Lipoxigenase"/>
    <property type="match status" value="1"/>
</dbReference>
<dbReference type="Proteomes" id="UP000694556">
    <property type="component" value="Unassembled WGS sequence"/>
</dbReference>